<organism evidence="1 2">
    <name type="scientific">Mucilaginibacter rubeus</name>
    <dbReference type="NCBI Taxonomy" id="2027860"/>
    <lineage>
        <taxon>Bacteria</taxon>
        <taxon>Pseudomonadati</taxon>
        <taxon>Bacteroidota</taxon>
        <taxon>Sphingobacteriia</taxon>
        <taxon>Sphingobacteriales</taxon>
        <taxon>Sphingobacteriaceae</taxon>
        <taxon>Mucilaginibacter</taxon>
    </lineage>
</organism>
<dbReference type="Proteomes" id="UP000250557">
    <property type="component" value="Chromosome"/>
</dbReference>
<evidence type="ECO:0000313" key="1">
    <source>
        <dbReference type="EMBL" id="QEM07809.1"/>
    </source>
</evidence>
<gene>
    <name evidence="1" type="ORF">DIU31_031510</name>
</gene>
<dbReference type="Gene3D" id="3.40.50.2300">
    <property type="match status" value="1"/>
</dbReference>
<dbReference type="EMBL" id="CP043451">
    <property type="protein sequence ID" value="QEM07809.1"/>
    <property type="molecule type" value="Genomic_DNA"/>
</dbReference>
<dbReference type="InterPro" id="IPR011006">
    <property type="entry name" value="CheY-like_superfamily"/>
</dbReference>
<dbReference type="AlphaFoldDB" id="A0AAE6JKQ0"/>
<name>A0AAE6JKQ0_9SPHI</name>
<protein>
    <submittedName>
        <fullName evidence="1">Response regulator</fullName>
    </submittedName>
</protein>
<reference evidence="1 2" key="1">
    <citation type="submission" date="2019-08" db="EMBL/GenBank/DDBJ databases">
        <title>Comparative genome analysis confer to the adaptation heavy metal polluted environment.</title>
        <authorList>
            <person name="Li Y."/>
        </authorList>
    </citation>
    <scope>NUCLEOTIDE SEQUENCE [LARGE SCALE GENOMIC DNA]</scope>
    <source>
        <strain evidence="1 2">P2</strain>
    </source>
</reference>
<sequence length="119" mass="13368">MLTCIGIDDEEHCNRYLKECCDQISNVNLVKTFTDPFAAVTLLATGTIEVLFLDFNLRSIIAPDFILHVPASVKVVIISSEMERTILAYNMKIAGILHKPYTCQSLSDTCKKLTKKSRQ</sequence>
<accession>A0AAE6JKQ0</accession>
<proteinExistence type="predicted"/>
<dbReference type="SUPFAM" id="SSF52172">
    <property type="entry name" value="CheY-like"/>
    <property type="match status" value="1"/>
</dbReference>
<evidence type="ECO:0000313" key="2">
    <source>
        <dbReference type="Proteomes" id="UP000250557"/>
    </source>
</evidence>